<comment type="caution">
    <text evidence="1">The sequence shown here is derived from an EMBL/GenBank/DDBJ whole genome shotgun (WGS) entry which is preliminary data.</text>
</comment>
<dbReference type="Proteomes" id="UP000769157">
    <property type="component" value="Unassembled WGS sequence"/>
</dbReference>
<reference evidence="1" key="1">
    <citation type="journal article" date="2021" name="Open Biol.">
        <title>Shared evolutionary footprints suggest mitochondrial oxidative damage underlies multiple complex I losses in fungi.</title>
        <authorList>
            <person name="Schikora-Tamarit M.A."/>
            <person name="Marcet-Houben M."/>
            <person name="Nosek J."/>
            <person name="Gabaldon T."/>
        </authorList>
    </citation>
    <scope>NUCLEOTIDE SEQUENCE</scope>
    <source>
        <strain evidence="1">CBS6075</strain>
    </source>
</reference>
<keyword evidence="2" id="KW-1185">Reference proteome</keyword>
<accession>A0A9P8T2N3</accession>
<gene>
    <name evidence="1" type="ORF">OGAPHI_005339</name>
</gene>
<evidence type="ECO:0000313" key="1">
    <source>
        <dbReference type="EMBL" id="KAH3663349.1"/>
    </source>
</evidence>
<dbReference type="GeneID" id="70237303"/>
<proteinExistence type="predicted"/>
<protein>
    <submittedName>
        <fullName evidence="1">Uncharacterized protein</fullName>
    </submittedName>
</protein>
<name>A0A9P8T2N3_9ASCO</name>
<reference evidence="1" key="2">
    <citation type="submission" date="2021-01" db="EMBL/GenBank/DDBJ databases">
        <authorList>
            <person name="Schikora-Tamarit M.A."/>
        </authorList>
    </citation>
    <scope>NUCLEOTIDE SEQUENCE</scope>
    <source>
        <strain evidence="1">CBS6075</strain>
    </source>
</reference>
<dbReference type="EMBL" id="JAEUBE010000375">
    <property type="protein sequence ID" value="KAH3663349.1"/>
    <property type="molecule type" value="Genomic_DNA"/>
</dbReference>
<organism evidence="1 2">
    <name type="scientific">Ogataea philodendri</name>
    <dbReference type="NCBI Taxonomy" id="1378263"/>
    <lineage>
        <taxon>Eukaryota</taxon>
        <taxon>Fungi</taxon>
        <taxon>Dikarya</taxon>
        <taxon>Ascomycota</taxon>
        <taxon>Saccharomycotina</taxon>
        <taxon>Pichiomycetes</taxon>
        <taxon>Pichiales</taxon>
        <taxon>Pichiaceae</taxon>
        <taxon>Ogataea</taxon>
    </lineage>
</organism>
<sequence length="91" mass="10087">MISLNRTRASVANTAGTNVVRCKYHGRRPEARIANMNSNHDATATEHITKLIISTESMKLSLVDGRIVSLKNCPLDCKYLWSPSKSETLAK</sequence>
<dbReference type="RefSeq" id="XP_046059772.1">
    <property type="nucleotide sequence ID" value="XM_046206513.1"/>
</dbReference>
<dbReference type="AlphaFoldDB" id="A0A9P8T2N3"/>
<evidence type="ECO:0000313" key="2">
    <source>
        <dbReference type="Proteomes" id="UP000769157"/>
    </source>
</evidence>